<feature type="chain" id="PRO_5020949051" evidence="1">
    <location>
        <begin position="21"/>
        <end position="241"/>
    </location>
</feature>
<keyword evidence="1" id="KW-0732">Signal</keyword>
<comment type="caution">
    <text evidence="2">The sequence shown here is derived from an EMBL/GenBank/DDBJ whole genome shotgun (WGS) entry which is preliminary data.</text>
</comment>
<accession>A0A4V2FRN5</accession>
<dbReference type="Gene3D" id="3.40.50.1240">
    <property type="entry name" value="Phosphoglycerate mutase-like"/>
    <property type="match status" value="1"/>
</dbReference>
<dbReference type="SUPFAM" id="SSF53254">
    <property type="entry name" value="Phosphoglycerate mutase-like"/>
    <property type="match status" value="1"/>
</dbReference>
<dbReference type="AlphaFoldDB" id="A0A4V2FRN5"/>
<protein>
    <submittedName>
        <fullName evidence="2">Broad specificity phosphatase PhoE</fullName>
    </submittedName>
</protein>
<reference evidence="2 3" key="1">
    <citation type="submission" date="2019-02" db="EMBL/GenBank/DDBJ databases">
        <title>Genomic Encyclopedia of Type Strains, Phase IV (KMG-IV): sequencing the most valuable type-strain genomes for metagenomic binning, comparative biology and taxonomic classification.</title>
        <authorList>
            <person name="Goeker M."/>
        </authorList>
    </citation>
    <scope>NUCLEOTIDE SEQUENCE [LARGE SCALE GENOMIC DNA]</scope>
    <source>
        <strain evidence="2 3">DSM 28825</strain>
    </source>
</reference>
<gene>
    <name evidence="2" type="ORF">EV201_3297</name>
</gene>
<dbReference type="RefSeq" id="WP_130308644.1">
    <property type="nucleotide sequence ID" value="NZ_SHKN01000007.1"/>
</dbReference>
<evidence type="ECO:0000313" key="3">
    <source>
        <dbReference type="Proteomes" id="UP000293562"/>
    </source>
</evidence>
<dbReference type="Proteomes" id="UP000293562">
    <property type="component" value="Unassembled WGS sequence"/>
</dbReference>
<dbReference type="EMBL" id="SHKN01000007">
    <property type="protein sequence ID" value="RZT91089.1"/>
    <property type="molecule type" value="Genomic_DNA"/>
</dbReference>
<keyword evidence="3" id="KW-1185">Reference proteome</keyword>
<dbReference type="Pfam" id="PF00300">
    <property type="entry name" value="His_Phos_1"/>
    <property type="match status" value="1"/>
</dbReference>
<organism evidence="2 3">
    <name type="scientific">Ancylomarina subtilis</name>
    <dbReference type="NCBI Taxonomy" id="1639035"/>
    <lineage>
        <taxon>Bacteria</taxon>
        <taxon>Pseudomonadati</taxon>
        <taxon>Bacteroidota</taxon>
        <taxon>Bacteroidia</taxon>
        <taxon>Marinilabiliales</taxon>
        <taxon>Marinifilaceae</taxon>
        <taxon>Ancylomarina</taxon>
    </lineage>
</organism>
<dbReference type="InterPro" id="IPR013078">
    <property type="entry name" value="His_Pase_superF_clade-1"/>
</dbReference>
<evidence type="ECO:0000313" key="2">
    <source>
        <dbReference type="EMBL" id="RZT91089.1"/>
    </source>
</evidence>
<evidence type="ECO:0000256" key="1">
    <source>
        <dbReference type="SAM" id="SignalP"/>
    </source>
</evidence>
<feature type="signal peptide" evidence="1">
    <location>
        <begin position="1"/>
        <end position="20"/>
    </location>
</feature>
<proteinExistence type="predicted"/>
<dbReference type="InterPro" id="IPR029033">
    <property type="entry name" value="His_PPase_superfam"/>
</dbReference>
<name>A0A4V2FRN5_9BACT</name>
<sequence length="241" mass="27403">MLKYLFQIVFFLQISTVALFAQQAETNLPFTTVQDIDAHLQDQFKKKGERILQIYLIRHAKPNLKKKFFCSADQAQNYLENYNRAPVCEFPSGYVNIALTKPHQIYCSSLPRSQETALSLFGNSYPVVSDSVFREFELKIVNASSIIKIPLDLWKGISRISWVLGFNHQGIESFKKAKERVVFSTDNLEKLANQEETAILVGHGMINAAIAKELKRRGWTIVQKKGHLNLGATILQKVVSL</sequence>
<dbReference type="OrthoDB" id="892470at2"/>